<dbReference type="InterPro" id="IPR052018">
    <property type="entry name" value="PHP_domain"/>
</dbReference>
<keyword evidence="3" id="KW-1185">Reference proteome</keyword>
<reference evidence="3" key="1">
    <citation type="submission" date="2023-12" db="EMBL/GenBank/DDBJ databases">
        <title>Novel isolates from deep terrestrial aquifers shed light on the physiology and ecology of the class Limnochordia.</title>
        <authorList>
            <person name="Karnachuk O.V."/>
            <person name="Lukina A.P."/>
            <person name="Avakyan M.R."/>
            <person name="Kadnikov V."/>
            <person name="Begmatov S."/>
            <person name="Beletsky A.V."/>
            <person name="Mardanov A.V."/>
            <person name="Ravin N.V."/>
        </authorList>
    </citation>
    <scope>NUCLEOTIDE SEQUENCE [LARGE SCALE GENOMIC DNA]</scope>
    <source>
        <strain evidence="3">LN</strain>
    </source>
</reference>
<proteinExistence type="predicted"/>
<accession>A0ABZ1BQJ9</accession>
<dbReference type="Gene3D" id="3.20.20.140">
    <property type="entry name" value="Metal-dependent hydrolases"/>
    <property type="match status" value="1"/>
</dbReference>
<dbReference type="Proteomes" id="UP001333102">
    <property type="component" value="Chromosome"/>
</dbReference>
<gene>
    <name evidence="2" type="ORF">VLY81_02595</name>
</gene>
<dbReference type="InterPro" id="IPR016195">
    <property type="entry name" value="Pol/histidinol_Pase-like"/>
</dbReference>
<sequence>MTPIALRDPYGEAPDTAVWVKGQLHCHTSRSFDGRMSVEEVAAAYLRHGFDFVCVTDHDRLWDRLEWHDGLLLVPGEESTLARPFPPLGRHLLRLFTTEPVPLLAPAADKMERTAGAGGLLAAAHPAWSGNLGTGRWSVEALRDPRLSLVEIVNHHAPTSANLALWDAALASRGPDAPLWATAVDDSHRPEQVGRGWVWVRVGRPLRDYASPQEAAGALRSSLARGAFYASTGVRASFSAATASGRPEVRVTVGREGMDRRPPVVRFFGRGGRALAESEGWEALYPVRGDEGYVRVEVEGDGRSRAWSQPFWVLPAAAPRSWEEASR</sequence>
<dbReference type="CDD" id="cd07432">
    <property type="entry name" value="PHP_HisPPase"/>
    <property type="match status" value="1"/>
</dbReference>
<dbReference type="NCBIfam" id="NF038032">
    <property type="entry name" value="CehA_McbA_metalo"/>
    <property type="match status" value="1"/>
</dbReference>
<dbReference type="RefSeq" id="WP_324669474.1">
    <property type="nucleotide sequence ID" value="NZ_CP141614.1"/>
</dbReference>
<organism evidence="2 3">
    <name type="scientific">Geochorda subterranea</name>
    <dbReference type="NCBI Taxonomy" id="3109564"/>
    <lineage>
        <taxon>Bacteria</taxon>
        <taxon>Bacillati</taxon>
        <taxon>Bacillota</taxon>
        <taxon>Limnochordia</taxon>
        <taxon>Limnochordales</taxon>
        <taxon>Geochordaceae</taxon>
        <taxon>Geochorda</taxon>
    </lineage>
</organism>
<evidence type="ECO:0000259" key="1">
    <source>
        <dbReference type="SMART" id="SM00481"/>
    </source>
</evidence>
<name>A0ABZ1BQJ9_9FIRM</name>
<dbReference type="Pfam" id="PF02811">
    <property type="entry name" value="PHP"/>
    <property type="match status" value="1"/>
</dbReference>
<dbReference type="PANTHER" id="PTHR42924:SF3">
    <property type="entry name" value="POLYMERASE_HISTIDINOL PHOSPHATASE N-TERMINAL DOMAIN-CONTAINING PROTEIN"/>
    <property type="match status" value="1"/>
</dbReference>
<dbReference type="SUPFAM" id="SSF89550">
    <property type="entry name" value="PHP domain-like"/>
    <property type="match status" value="1"/>
</dbReference>
<feature type="domain" description="Polymerase/histidinol phosphatase N-terminal" evidence="1">
    <location>
        <begin position="22"/>
        <end position="83"/>
    </location>
</feature>
<evidence type="ECO:0000313" key="2">
    <source>
        <dbReference type="EMBL" id="WRP15085.1"/>
    </source>
</evidence>
<evidence type="ECO:0000313" key="3">
    <source>
        <dbReference type="Proteomes" id="UP001333102"/>
    </source>
</evidence>
<dbReference type="EMBL" id="CP141614">
    <property type="protein sequence ID" value="WRP15085.1"/>
    <property type="molecule type" value="Genomic_DNA"/>
</dbReference>
<protein>
    <submittedName>
        <fullName evidence="2">CehA/McbA family metallohydrolase</fullName>
    </submittedName>
</protein>
<dbReference type="InterPro" id="IPR003141">
    <property type="entry name" value="Pol/His_phosphatase_N"/>
</dbReference>
<dbReference type="SMART" id="SM00481">
    <property type="entry name" value="POLIIIAc"/>
    <property type="match status" value="1"/>
</dbReference>
<dbReference type="InterPro" id="IPR004013">
    <property type="entry name" value="PHP_dom"/>
</dbReference>
<dbReference type="PANTHER" id="PTHR42924">
    <property type="entry name" value="EXONUCLEASE"/>
    <property type="match status" value="1"/>
</dbReference>